<evidence type="ECO:0000256" key="2">
    <source>
        <dbReference type="ARBA" id="ARBA00023134"/>
    </source>
</evidence>
<keyword evidence="3" id="KW-0378">Hydrolase</keyword>
<organism evidence="3 4">
    <name type="scientific">Lojkania enalia</name>
    <dbReference type="NCBI Taxonomy" id="147567"/>
    <lineage>
        <taxon>Eukaryota</taxon>
        <taxon>Fungi</taxon>
        <taxon>Dikarya</taxon>
        <taxon>Ascomycota</taxon>
        <taxon>Pezizomycotina</taxon>
        <taxon>Dothideomycetes</taxon>
        <taxon>Pleosporomycetidae</taxon>
        <taxon>Pleosporales</taxon>
        <taxon>Pleosporales incertae sedis</taxon>
        <taxon>Lojkania</taxon>
    </lineage>
</organism>
<protein>
    <submittedName>
        <fullName evidence="3">P-loop containing nucleoside triphosphate hydrolase protein</fullName>
    </submittedName>
</protein>
<keyword evidence="2" id="KW-0342">GTP-binding</keyword>
<name>A0A9P4NBA8_9PLEO</name>
<dbReference type="SMART" id="SM00173">
    <property type="entry name" value="RAS"/>
    <property type="match status" value="1"/>
</dbReference>
<evidence type="ECO:0000313" key="3">
    <source>
        <dbReference type="EMBL" id="KAF2270074.1"/>
    </source>
</evidence>
<dbReference type="SMART" id="SM00175">
    <property type="entry name" value="RAB"/>
    <property type="match status" value="1"/>
</dbReference>
<dbReference type="GO" id="GO:0007165">
    <property type="term" value="P:signal transduction"/>
    <property type="evidence" value="ECO:0007669"/>
    <property type="project" value="InterPro"/>
</dbReference>
<dbReference type="InterPro" id="IPR027417">
    <property type="entry name" value="P-loop_NTPase"/>
</dbReference>
<dbReference type="GO" id="GO:0003924">
    <property type="term" value="F:GTPase activity"/>
    <property type="evidence" value="ECO:0007669"/>
    <property type="project" value="InterPro"/>
</dbReference>
<reference evidence="4" key="1">
    <citation type="journal article" date="2020" name="Stud. Mycol.">
        <title>101 Dothideomycetes genomes: A test case for predicting lifestyles and emergence of pathogens.</title>
        <authorList>
            <person name="Haridas S."/>
            <person name="Albert R."/>
            <person name="Binder M."/>
            <person name="Bloem J."/>
            <person name="LaButti K."/>
            <person name="Salamov A."/>
            <person name="Andreopoulos B."/>
            <person name="Baker S."/>
            <person name="Barry K."/>
            <person name="Bills G."/>
            <person name="Bluhm B."/>
            <person name="Cannon C."/>
            <person name="Castanera R."/>
            <person name="Culley D."/>
            <person name="Daum C."/>
            <person name="Ezra D."/>
            <person name="Gonzalez J."/>
            <person name="Henrissat B."/>
            <person name="Kuo A."/>
            <person name="Liang C."/>
            <person name="Lipzen A."/>
            <person name="Lutzoni F."/>
            <person name="Magnuson J."/>
            <person name="Mondo S."/>
            <person name="Nolan M."/>
            <person name="Ohm R."/>
            <person name="Pangilinan J."/>
            <person name="Park H.-J."/>
            <person name="Ramirez L."/>
            <person name="Alfaro M."/>
            <person name="Sun H."/>
            <person name="Tritt A."/>
            <person name="Yoshinaga Y."/>
            <person name="Zwiers L.-H."/>
            <person name="Turgeon B."/>
            <person name="Goodwin S."/>
            <person name="Spatafora J."/>
            <person name="Crous P."/>
            <person name="Grigoriev I."/>
        </authorList>
    </citation>
    <scope>NUCLEOTIDE SEQUENCE [LARGE SCALE GENOMIC DNA]</scope>
    <source>
        <strain evidence="4">CBS 304.66</strain>
    </source>
</reference>
<dbReference type="PROSITE" id="PS51421">
    <property type="entry name" value="RAS"/>
    <property type="match status" value="1"/>
</dbReference>
<accession>A0A9P4NBA8</accession>
<evidence type="ECO:0000256" key="1">
    <source>
        <dbReference type="ARBA" id="ARBA00022741"/>
    </source>
</evidence>
<comment type="caution">
    <text evidence="3">The sequence shown here is derived from an EMBL/GenBank/DDBJ whole genome shotgun (WGS) entry which is preliminary data.</text>
</comment>
<sequence>MPSNTVAEAFKRNILIFGESGVGKTCFNDMFVKGKHFALYEPFPASDDTESKLISVNDRLWCLNLLDLNASLFKDEDSTMNAALITQMISNADGIVLLYDVTRQASFDYITWDGYLELARNRKRARDDGELYPCGRQRFGCVLVGNKRDLAAEKRQVAKEAGEDWAASQGMNFFEVASSDRSAIEKVMEALVRSIERAENWDREDIEEEIKKREEQIHIPVREVGTDEIGRRDAGESRMLEEKSVNQRSRVFPKLGEALRKVLRKRPSQGEDTG</sequence>
<dbReference type="InterPro" id="IPR001806">
    <property type="entry name" value="Small_GTPase"/>
</dbReference>
<dbReference type="EMBL" id="ML986580">
    <property type="protein sequence ID" value="KAF2270074.1"/>
    <property type="molecule type" value="Genomic_DNA"/>
</dbReference>
<keyword evidence="4" id="KW-1185">Reference proteome</keyword>
<dbReference type="Proteomes" id="UP000800093">
    <property type="component" value="Unassembled WGS sequence"/>
</dbReference>
<dbReference type="GO" id="GO:0005525">
    <property type="term" value="F:GTP binding"/>
    <property type="evidence" value="ECO:0007669"/>
    <property type="project" value="UniProtKB-KW"/>
</dbReference>
<dbReference type="PANTHER" id="PTHR24070">
    <property type="entry name" value="RAS, DI-RAS, AND RHEB FAMILY MEMBERS OF SMALL GTPASE SUPERFAMILY"/>
    <property type="match status" value="1"/>
</dbReference>
<dbReference type="InterPro" id="IPR020849">
    <property type="entry name" value="Small_GTPase_Ras-type"/>
</dbReference>
<dbReference type="SUPFAM" id="SSF52540">
    <property type="entry name" value="P-loop containing nucleoside triphosphate hydrolases"/>
    <property type="match status" value="1"/>
</dbReference>
<dbReference type="PRINTS" id="PR00449">
    <property type="entry name" value="RASTRNSFRMNG"/>
</dbReference>
<dbReference type="GO" id="GO:0016020">
    <property type="term" value="C:membrane"/>
    <property type="evidence" value="ECO:0007669"/>
    <property type="project" value="InterPro"/>
</dbReference>
<dbReference type="Gene3D" id="3.40.50.300">
    <property type="entry name" value="P-loop containing nucleotide triphosphate hydrolases"/>
    <property type="match status" value="1"/>
</dbReference>
<dbReference type="AlphaFoldDB" id="A0A9P4NBA8"/>
<proteinExistence type="predicted"/>
<evidence type="ECO:0000313" key="4">
    <source>
        <dbReference type="Proteomes" id="UP000800093"/>
    </source>
</evidence>
<dbReference type="OrthoDB" id="10002389at2759"/>
<gene>
    <name evidence="3" type="ORF">CC78DRAFT_574190</name>
</gene>
<keyword evidence="1" id="KW-0547">Nucleotide-binding</keyword>
<dbReference type="Pfam" id="PF00071">
    <property type="entry name" value="Ras"/>
    <property type="match status" value="1"/>
</dbReference>
<dbReference type="PROSITE" id="PS51419">
    <property type="entry name" value="RAB"/>
    <property type="match status" value="1"/>
</dbReference>